<reference evidence="9 10" key="1">
    <citation type="submission" date="2016-03" db="EMBL/GenBank/DDBJ databases">
        <authorList>
            <consortium name="Pathogen Informatics"/>
        </authorList>
    </citation>
    <scope>NUCLEOTIDE SEQUENCE [LARGE SCALE GENOMIC DNA]</scope>
    <source>
        <strain evidence="10">e1424</strain>
    </source>
</reference>
<dbReference type="InterPro" id="IPR028090">
    <property type="entry name" value="JAB_dom_prok"/>
</dbReference>
<dbReference type="PROSITE" id="PS51935">
    <property type="entry name" value="NLPC_P60"/>
    <property type="match status" value="1"/>
</dbReference>
<comment type="caution">
    <text evidence="9">The sequence shown here is derived from an EMBL/GenBank/DDBJ whole genome shotgun (WGS) entry which is preliminary data.</text>
</comment>
<keyword evidence="3" id="KW-0479">Metal-binding</keyword>
<feature type="domain" description="NlpC/P60" evidence="8">
    <location>
        <begin position="81"/>
        <end position="232"/>
    </location>
</feature>
<dbReference type="AlphaFoldDB" id="A0A822WMX4"/>
<sequence length="238" mass="27269">MLSQRLISAIEKHAAAAYPHECCGLIIRATRQRRYIPCSNSHENPREHFMISAQAWADAEDMGEVLAIVHSHPDAGPHASSDDLKSCHDSGLPWVIMSWPGGEYTVTTPADTPPILRRPFIHGSWDCYGLIRDWYQQERGIELPDFQRDDNWWTRGENLYVKHYAEAGFYSHADELQVGDVILMQYKADEINHAGIYLGDGKMLHHMYGKLSEVVPYGGMWRERTMLTLRYQNGDEHS</sequence>
<dbReference type="InterPro" id="IPR000555">
    <property type="entry name" value="JAMM/MPN+_dom"/>
</dbReference>
<gene>
    <name evidence="9" type="ORF">SAMEA2273352_01676</name>
</gene>
<dbReference type="GO" id="GO:0008234">
    <property type="term" value="F:cysteine-type peptidase activity"/>
    <property type="evidence" value="ECO:0007669"/>
    <property type="project" value="UniProtKB-KW"/>
</dbReference>
<dbReference type="Proteomes" id="UP000076205">
    <property type="component" value="Unassembled WGS sequence"/>
</dbReference>
<accession>A0A822WMX4</accession>
<dbReference type="SMART" id="SM00232">
    <property type="entry name" value="JAB_MPN"/>
    <property type="match status" value="1"/>
</dbReference>
<dbReference type="InterPro" id="IPR000064">
    <property type="entry name" value="NLP_P60_dom"/>
</dbReference>
<dbReference type="Gene3D" id="3.90.1720.10">
    <property type="entry name" value="endopeptidase domain like (from Nostoc punctiforme)"/>
    <property type="match status" value="1"/>
</dbReference>
<dbReference type="Gene3D" id="3.40.140.10">
    <property type="entry name" value="Cytidine Deaminase, domain 2"/>
    <property type="match status" value="1"/>
</dbReference>
<evidence type="ECO:0000256" key="6">
    <source>
        <dbReference type="ARBA" id="ARBA00022833"/>
    </source>
</evidence>
<evidence type="ECO:0000256" key="4">
    <source>
        <dbReference type="ARBA" id="ARBA00022801"/>
    </source>
</evidence>
<dbReference type="Pfam" id="PF14464">
    <property type="entry name" value="Prok-JAB"/>
    <property type="match status" value="1"/>
</dbReference>
<comment type="similarity">
    <text evidence="1">Belongs to the peptidase C40 family.</text>
</comment>
<evidence type="ECO:0000256" key="3">
    <source>
        <dbReference type="ARBA" id="ARBA00022723"/>
    </source>
</evidence>
<dbReference type="GO" id="GO:0006508">
    <property type="term" value="P:proteolysis"/>
    <property type="evidence" value="ECO:0007669"/>
    <property type="project" value="UniProtKB-KW"/>
</dbReference>
<dbReference type="PANTHER" id="PTHR34858">
    <property type="entry name" value="CYSO-CYSTEINE PEPTIDASE"/>
    <property type="match status" value="1"/>
</dbReference>
<dbReference type="GO" id="GO:0008270">
    <property type="term" value="F:zinc ion binding"/>
    <property type="evidence" value="ECO:0007669"/>
    <property type="project" value="TreeGrafter"/>
</dbReference>
<evidence type="ECO:0000259" key="8">
    <source>
        <dbReference type="PROSITE" id="PS51935"/>
    </source>
</evidence>
<dbReference type="SUPFAM" id="SSF54001">
    <property type="entry name" value="Cysteine proteinases"/>
    <property type="match status" value="1"/>
</dbReference>
<evidence type="ECO:0000256" key="7">
    <source>
        <dbReference type="ARBA" id="ARBA00023049"/>
    </source>
</evidence>
<keyword evidence="5" id="KW-0788">Thiol protease</keyword>
<evidence type="ECO:0000313" key="9">
    <source>
        <dbReference type="EMBL" id="CZX09569.1"/>
    </source>
</evidence>
<dbReference type="GO" id="GO:0008235">
    <property type="term" value="F:metalloexopeptidase activity"/>
    <property type="evidence" value="ECO:0007669"/>
    <property type="project" value="TreeGrafter"/>
</dbReference>
<dbReference type="Pfam" id="PF00877">
    <property type="entry name" value="NLPC_P60"/>
    <property type="match status" value="1"/>
</dbReference>
<keyword evidence="4" id="KW-0378">Hydrolase</keyword>
<proteinExistence type="inferred from homology"/>
<evidence type="ECO:0000256" key="1">
    <source>
        <dbReference type="ARBA" id="ARBA00007074"/>
    </source>
</evidence>
<dbReference type="CDD" id="cd08073">
    <property type="entry name" value="MPN_NLPC_P60"/>
    <property type="match status" value="1"/>
</dbReference>
<dbReference type="SUPFAM" id="SSF102712">
    <property type="entry name" value="JAB1/MPN domain"/>
    <property type="match status" value="1"/>
</dbReference>
<evidence type="ECO:0000256" key="2">
    <source>
        <dbReference type="ARBA" id="ARBA00022670"/>
    </source>
</evidence>
<evidence type="ECO:0000256" key="5">
    <source>
        <dbReference type="ARBA" id="ARBA00022807"/>
    </source>
</evidence>
<evidence type="ECO:0000313" key="10">
    <source>
        <dbReference type="Proteomes" id="UP000076205"/>
    </source>
</evidence>
<organism evidence="9 10">
    <name type="scientific">Enterobacter hormaechei</name>
    <dbReference type="NCBI Taxonomy" id="158836"/>
    <lineage>
        <taxon>Bacteria</taxon>
        <taxon>Pseudomonadati</taxon>
        <taxon>Pseudomonadota</taxon>
        <taxon>Gammaproteobacteria</taxon>
        <taxon>Enterobacterales</taxon>
        <taxon>Enterobacteriaceae</taxon>
        <taxon>Enterobacter</taxon>
        <taxon>Enterobacter cloacae complex</taxon>
    </lineage>
</organism>
<keyword evidence="6" id="KW-0862">Zinc</keyword>
<keyword evidence="7" id="KW-0482">Metalloprotease</keyword>
<protein>
    <submittedName>
        <fullName evidence="9">Peptidase P60</fullName>
    </submittedName>
</protein>
<dbReference type="InterPro" id="IPR038765">
    <property type="entry name" value="Papain-like_cys_pep_sf"/>
</dbReference>
<keyword evidence="2" id="KW-0645">Protease</keyword>
<name>A0A822WMX4_9ENTR</name>
<dbReference type="InterPro" id="IPR051929">
    <property type="entry name" value="VirAsm_ModProt"/>
</dbReference>
<dbReference type="EMBL" id="FJYW01000003">
    <property type="protein sequence ID" value="CZX09569.1"/>
    <property type="molecule type" value="Genomic_DNA"/>
</dbReference>
<dbReference type="PANTHER" id="PTHR34858:SF1">
    <property type="entry name" value="CYSO-CYSTEINE PEPTIDASE"/>
    <property type="match status" value="1"/>
</dbReference>
<dbReference type="RefSeq" id="WP_045617050.1">
    <property type="nucleotide sequence ID" value="NZ_CABGWI010000012.1"/>
</dbReference>